<comment type="function">
    <text evidence="8">Catalyzes the reversible isomerization of glucose-6-phosphate to fructose-6-phosphate.</text>
</comment>
<dbReference type="PROSITE" id="PS51463">
    <property type="entry name" value="P_GLUCOSE_ISOMERASE_3"/>
    <property type="match status" value="1"/>
</dbReference>
<dbReference type="InterPro" id="IPR001672">
    <property type="entry name" value="G6P_Isomerase"/>
</dbReference>
<evidence type="ECO:0000313" key="10">
    <source>
        <dbReference type="EMBL" id="TWH79034.1"/>
    </source>
</evidence>
<dbReference type="Pfam" id="PF00342">
    <property type="entry name" value="PGI"/>
    <property type="match status" value="1"/>
</dbReference>
<keyword evidence="5 8" id="KW-0324">Glycolysis</keyword>
<comment type="pathway">
    <text evidence="8">Carbohydrate biosynthesis; gluconeogenesis.</text>
</comment>
<feature type="active site" evidence="8">
    <location>
        <position position="417"/>
    </location>
</feature>
<reference evidence="10 11" key="1">
    <citation type="submission" date="2019-07" db="EMBL/GenBank/DDBJ databases">
        <title>Genomic Encyclopedia of Type Strains, Phase I: the one thousand microbial genomes (KMG-I) project.</title>
        <authorList>
            <person name="Kyrpides N."/>
        </authorList>
    </citation>
    <scope>NUCLEOTIDE SEQUENCE [LARGE SCALE GENOMIC DNA]</scope>
    <source>
        <strain evidence="10 11">DSM 13558</strain>
    </source>
</reference>
<comment type="caution">
    <text evidence="8">Lacks conserved residue(s) required for the propagation of feature annotation.</text>
</comment>
<dbReference type="FunFam" id="3.40.50.10490:FF:000015">
    <property type="entry name" value="Glucose-6-phosphate isomerase"/>
    <property type="match status" value="1"/>
</dbReference>
<evidence type="ECO:0000256" key="3">
    <source>
        <dbReference type="ARBA" id="ARBA00022432"/>
    </source>
</evidence>
<keyword evidence="6 8" id="KW-0413">Isomerase</keyword>
<dbReference type="EC" id="5.3.1.9" evidence="8"/>
<dbReference type="HAMAP" id="MF_00473">
    <property type="entry name" value="G6P_isomerase"/>
    <property type="match status" value="1"/>
</dbReference>
<dbReference type="GO" id="GO:0097367">
    <property type="term" value="F:carbohydrate derivative binding"/>
    <property type="evidence" value="ECO:0007669"/>
    <property type="project" value="InterPro"/>
</dbReference>
<dbReference type="InterPro" id="IPR046348">
    <property type="entry name" value="SIS_dom_sf"/>
</dbReference>
<evidence type="ECO:0000256" key="5">
    <source>
        <dbReference type="ARBA" id="ARBA00023152"/>
    </source>
</evidence>
<evidence type="ECO:0000256" key="9">
    <source>
        <dbReference type="RuleBase" id="RU000612"/>
    </source>
</evidence>
<keyword evidence="11" id="KW-1185">Reference proteome</keyword>
<evidence type="ECO:0000256" key="4">
    <source>
        <dbReference type="ARBA" id="ARBA00022490"/>
    </source>
</evidence>
<comment type="caution">
    <text evidence="10">The sequence shown here is derived from an EMBL/GenBank/DDBJ whole genome shotgun (WGS) entry which is preliminary data.</text>
</comment>
<dbReference type="Gene3D" id="3.40.50.10490">
    <property type="entry name" value="Glucose-6-phosphate isomerase like protein, domain 1"/>
    <property type="match status" value="2"/>
</dbReference>
<evidence type="ECO:0000256" key="7">
    <source>
        <dbReference type="ARBA" id="ARBA00029321"/>
    </source>
</evidence>
<evidence type="ECO:0000256" key="6">
    <source>
        <dbReference type="ARBA" id="ARBA00023235"/>
    </source>
</evidence>
<dbReference type="NCBIfam" id="NF010697">
    <property type="entry name" value="PRK14097.1"/>
    <property type="match status" value="1"/>
</dbReference>
<dbReference type="UniPathway" id="UPA00109">
    <property type="reaction ID" value="UER00181"/>
</dbReference>
<dbReference type="RefSeq" id="WP_145084267.1">
    <property type="nucleotide sequence ID" value="NZ_VLKH01000007.1"/>
</dbReference>
<comment type="catalytic activity">
    <reaction evidence="7 8 9">
        <text>alpha-D-glucose 6-phosphate = beta-D-fructose 6-phosphate</text>
        <dbReference type="Rhea" id="RHEA:11816"/>
        <dbReference type="ChEBI" id="CHEBI:57634"/>
        <dbReference type="ChEBI" id="CHEBI:58225"/>
        <dbReference type="EC" id="5.3.1.9"/>
    </reaction>
</comment>
<dbReference type="PRINTS" id="PR00662">
    <property type="entry name" value="G6PISOMERASE"/>
</dbReference>
<evidence type="ECO:0000313" key="11">
    <source>
        <dbReference type="Proteomes" id="UP000315343"/>
    </source>
</evidence>
<dbReference type="AlphaFoldDB" id="A0A562J7W2"/>
<name>A0A562J7W2_9FIRM</name>
<dbReference type="GO" id="GO:0051156">
    <property type="term" value="P:glucose 6-phosphate metabolic process"/>
    <property type="evidence" value="ECO:0007669"/>
    <property type="project" value="TreeGrafter"/>
</dbReference>
<evidence type="ECO:0000256" key="8">
    <source>
        <dbReference type="HAMAP-Rule" id="MF_00473"/>
    </source>
</evidence>
<gene>
    <name evidence="8" type="primary">pgi</name>
    <name evidence="10" type="ORF">LY60_02562</name>
</gene>
<dbReference type="InterPro" id="IPR035476">
    <property type="entry name" value="SIS_PGI_1"/>
</dbReference>
<sequence>MEDIVLDLNGSFVALDEMNSIKTEIMNAQETLLDKKGISSEMTGWIDFMDTMDKKEYEEIKKCGKFINENCDAFIILGIGGSYLGAKAAIEAVRGDFHNELKSPQVYYAGQNLSGAYLKKLVEAIKNKEVCVIVISKSGTTLETALSFRIIRNLMEEKYKDEAKNRIFAVTDKNKGALKTMADLNGYKTFVIPDDIGGRYSVITPVGLLPMAAAGINTDEFIRGLKSGRNEYTKRDFHDNICCLYAAARNILSRRGKEIEILVNYEPCCISIAEWWKQLFGESEGKDGKGIFPASLNFTTDLHSMGQFVQDGRKIIFETTIFVENAGDDMEVPYEGDDFDKLNYIAGKKLNYINQKAFEGTFMAHSEGDVPGIIIRIPAMNEFYLGKLFYFFMMTCGISGYTNGIDPFTQPGVEAYKKNMFRLLGRQ</sequence>
<evidence type="ECO:0000256" key="2">
    <source>
        <dbReference type="ARBA" id="ARBA00006604"/>
    </source>
</evidence>
<dbReference type="GO" id="GO:0005829">
    <property type="term" value="C:cytosol"/>
    <property type="evidence" value="ECO:0007669"/>
    <property type="project" value="TreeGrafter"/>
</dbReference>
<keyword evidence="4 8" id="KW-0963">Cytoplasm</keyword>
<dbReference type="FunFam" id="3.40.50.10490:FF:000016">
    <property type="entry name" value="Glucose-6-phosphate isomerase"/>
    <property type="match status" value="1"/>
</dbReference>
<organism evidence="10 11">
    <name type="scientific">Sedimentibacter saalensis</name>
    <dbReference type="NCBI Taxonomy" id="130788"/>
    <lineage>
        <taxon>Bacteria</taxon>
        <taxon>Bacillati</taxon>
        <taxon>Bacillota</taxon>
        <taxon>Tissierellia</taxon>
        <taxon>Sedimentibacter</taxon>
    </lineage>
</organism>
<dbReference type="GO" id="GO:0048029">
    <property type="term" value="F:monosaccharide binding"/>
    <property type="evidence" value="ECO:0007669"/>
    <property type="project" value="TreeGrafter"/>
</dbReference>
<dbReference type="OrthoDB" id="140919at2"/>
<proteinExistence type="inferred from homology"/>
<dbReference type="InterPro" id="IPR018189">
    <property type="entry name" value="Phosphoglucose_isomerase_CS"/>
</dbReference>
<protein>
    <recommendedName>
        <fullName evidence="8">Glucose-6-phosphate isomerase</fullName>
        <shortName evidence="8">GPI</shortName>
        <ecNumber evidence="8">5.3.1.9</ecNumber>
    </recommendedName>
    <alternativeName>
        <fullName evidence="8">Phosphoglucose isomerase</fullName>
        <shortName evidence="8">PGI</shortName>
    </alternativeName>
    <alternativeName>
        <fullName evidence="8">Phosphohexose isomerase</fullName>
        <shortName evidence="8">PHI</shortName>
    </alternativeName>
</protein>
<comment type="pathway">
    <text evidence="1 8 9">Carbohydrate degradation; glycolysis; D-glyceraldehyde 3-phosphate and glycerone phosphate from D-glucose: step 2/4.</text>
</comment>
<dbReference type="GO" id="GO:0006096">
    <property type="term" value="P:glycolytic process"/>
    <property type="evidence" value="ECO:0007669"/>
    <property type="project" value="UniProtKB-UniRule"/>
</dbReference>
<accession>A0A562J7W2</accession>
<dbReference type="PANTHER" id="PTHR11469:SF1">
    <property type="entry name" value="GLUCOSE-6-PHOSPHATE ISOMERASE"/>
    <property type="match status" value="1"/>
</dbReference>
<dbReference type="PANTHER" id="PTHR11469">
    <property type="entry name" value="GLUCOSE-6-PHOSPHATE ISOMERASE"/>
    <property type="match status" value="1"/>
</dbReference>
<dbReference type="GO" id="GO:0006094">
    <property type="term" value="P:gluconeogenesis"/>
    <property type="evidence" value="ECO:0007669"/>
    <property type="project" value="UniProtKB-UniRule"/>
</dbReference>
<dbReference type="SUPFAM" id="SSF53697">
    <property type="entry name" value="SIS domain"/>
    <property type="match status" value="1"/>
</dbReference>
<dbReference type="GO" id="GO:0004347">
    <property type="term" value="F:glucose-6-phosphate isomerase activity"/>
    <property type="evidence" value="ECO:0007669"/>
    <property type="project" value="UniProtKB-UniRule"/>
</dbReference>
<dbReference type="EMBL" id="VLKH01000007">
    <property type="protein sequence ID" value="TWH79034.1"/>
    <property type="molecule type" value="Genomic_DNA"/>
</dbReference>
<dbReference type="UniPathway" id="UPA00138"/>
<dbReference type="CDD" id="cd05015">
    <property type="entry name" value="SIS_PGI_1"/>
    <property type="match status" value="1"/>
</dbReference>
<dbReference type="PROSITE" id="PS00765">
    <property type="entry name" value="P_GLUCOSE_ISOMERASE_1"/>
    <property type="match status" value="1"/>
</dbReference>
<keyword evidence="3 8" id="KW-0312">Gluconeogenesis</keyword>
<dbReference type="Proteomes" id="UP000315343">
    <property type="component" value="Unassembled WGS sequence"/>
</dbReference>
<evidence type="ECO:0000256" key="1">
    <source>
        <dbReference type="ARBA" id="ARBA00004926"/>
    </source>
</evidence>
<comment type="subcellular location">
    <subcellularLocation>
        <location evidence="8">Cytoplasm</location>
    </subcellularLocation>
</comment>
<comment type="similarity">
    <text evidence="2 8 9">Belongs to the GPI family.</text>
</comment>
<feature type="active site" description="Proton donor" evidence="8">
    <location>
        <position position="282"/>
    </location>
</feature>